<evidence type="ECO:0000256" key="3">
    <source>
        <dbReference type="ARBA" id="ARBA00022764"/>
    </source>
</evidence>
<reference evidence="5" key="1">
    <citation type="journal article" date="2019" name="Int. J. Syst. Evol. Microbiol.">
        <title>The Global Catalogue of Microorganisms (GCM) 10K type strain sequencing project: providing services to taxonomists for standard genome sequencing and annotation.</title>
        <authorList>
            <consortium name="The Broad Institute Genomics Platform"/>
            <consortium name="The Broad Institute Genome Sequencing Center for Infectious Disease"/>
            <person name="Wu L."/>
            <person name="Ma J."/>
        </authorList>
    </citation>
    <scope>NUCLEOTIDE SEQUENCE [LARGE SCALE GENOMIC DNA]</scope>
    <source>
        <strain evidence="5">ICMP 19515</strain>
    </source>
</reference>
<dbReference type="Gene3D" id="3.40.190.10">
    <property type="entry name" value="Periplasmic binding protein-like II"/>
    <property type="match status" value="1"/>
</dbReference>
<dbReference type="Proteomes" id="UP001595648">
    <property type="component" value="Unassembled WGS sequence"/>
</dbReference>
<comment type="similarity">
    <text evidence="2">Belongs to the bacterial solute-binding protein 1 family.</text>
</comment>
<dbReference type="PROSITE" id="PS51318">
    <property type="entry name" value="TAT"/>
    <property type="match status" value="1"/>
</dbReference>
<gene>
    <name evidence="4" type="ORF">ACFOJ9_05995</name>
</gene>
<sequence>MLEFKLSRRGLLGAATSAAIASAFPAPFVRAQSERRIVFWHSYSQKERSDHMRLVANRFEQANPGVKVDIEVVPWPAFPQKWPAAAAAGTLPDVTILLAENAVPMSLAGALLPMDDVLASLGGADAFKGNIAIATGRFRDQQISIPHYVHNRLLVYRKDRLAEAGLKPPVTWDDALNAAVATTRAPDHFGWIPKLAKGDVGGGYLLWMMTRSANGSFFDKDGNVSFDSQPVRDATQFIIEIARKSGGPGVTDYKISDNFNLVNSGKTSLAEDSAAIVAGAAQKAPDVAAQLDATFMPKRERVGNLMGGISVALPKGSNPEDGNAFAKFLFTEENYLPFLLTIPLFMFPALKSAEGPAFFDNPTIQRFRNVVDVTLTGLQDSTLAGMEDGLNPYAGPVFNSYAVEDMFQRILLQDEPVEQAVAQTAKAIEKVVGDVKTRLDRG</sequence>
<evidence type="ECO:0000313" key="5">
    <source>
        <dbReference type="Proteomes" id="UP001595648"/>
    </source>
</evidence>
<dbReference type="Pfam" id="PF01547">
    <property type="entry name" value="SBP_bac_1"/>
    <property type="match status" value="1"/>
</dbReference>
<dbReference type="PANTHER" id="PTHR43649">
    <property type="entry name" value="ARABINOSE-BINDING PROTEIN-RELATED"/>
    <property type="match status" value="1"/>
</dbReference>
<evidence type="ECO:0000256" key="1">
    <source>
        <dbReference type="ARBA" id="ARBA00004418"/>
    </source>
</evidence>
<dbReference type="InterPro" id="IPR006059">
    <property type="entry name" value="SBP"/>
</dbReference>
<comment type="caution">
    <text evidence="4">The sequence shown here is derived from an EMBL/GenBank/DDBJ whole genome shotgun (WGS) entry which is preliminary data.</text>
</comment>
<comment type="subcellular location">
    <subcellularLocation>
        <location evidence="1">Periplasm</location>
    </subcellularLocation>
</comment>
<accession>A0ABV7MJU5</accession>
<dbReference type="RefSeq" id="WP_378977612.1">
    <property type="nucleotide sequence ID" value="NZ_JBHRVD010000001.1"/>
</dbReference>
<dbReference type="SUPFAM" id="SSF53850">
    <property type="entry name" value="Periplasmic binding protein-like II"/>
    <property type="match status" value="1"/>
</dbReference>
<dbReference type="InterPro" id="IPR050490">
    <property type="entry name" value="Bact_solute-bd_prot1"/>
</dbReference>
<protein>
    <submittedName>
        <fullName evidence="4">ABC transporter substrate-binding protein</fullName>
    </submittedName>
</protein>
<organism evidence="4 5">
    <name type="scientific">Mesorhizobium cantuariense</name>
    <dbReference type="NCBI Taxonomy" id="1300275"/>
    <lineage>
        <taxon>Bacteria</taxon>
        <taxon>Pseudomonadati</taxon>
        <taxon>Pseudomonadota</taxon>
        <taxon>Alphaproteobacteria</taxon>
        <taxon>Hyphomicrobiales</taxon>
        <taxon>Phyllobacteriaceae</taxon>
        <taxon>Mesorhizobium</taxon>
    </lineage>
</organism>
<dbReference type="PANTHER" id="PTHR43649:SF12">
    <property type="entry name" value="DIACETYLCHITOBIOSE BINDING PROTEIN DASA"/>
    <property type="match status" value="1"/>
</dbReference>
<name>A0ABV7MJU5_9HYPH</name>
<keyword evidence="5" id="KW-1185">Reference proteome</keyword>
<keyword evidence="3" id="KW-0574">Periplasm</keyword>
<proteinExistence type="inferred from homology"/>
<evidence type="ECO:0000313" key="4">
    <source>
        <dbReference type="EMBL" id="MFC3321332.1"/>
    </source>
</evidence>
<dbReference type="InterPro" id="IPR006311">
    <property type="entry name" value="TAT_signal"/>
</dbReference>
<evidence type="ECO:0000256" key="2">
    <source>
        <dbReference type="ARBA" id="ARBA00008520"/>
    </source>
</evidence>
<dbReference type="EMBL" id="JBHRVD010000001">
    <property type="protein sequence ID" value="MFC3321332.1"/>
    <property type="molecule type" value="Genomic_DNA"/>
</dbReference>